<protein>
    <submittedName>
        <fullName evidence="1">Uncharacterized protein</fullName>
    </submittedName>
</protein>
<gene>
    <name evidence="1" type="ORF">SpAn4DRAFT_3607</name>
</gene>
<dbReference type="Proteomes" id="UP000049855">
    <property type="component" value="Unassembled WGS sequence"/>
</dbReference>
<accession>A0A0U1KWJ1</accession>
<dbReference type="AlphaFoldDB" id="A0A0U1KWJ1"/>
<sequence>MFPNFLVDKRKALIFLMNLNEFAAISTKNRTILKTTV</sequence>
<keyword evidence="2" id="KW-1185">Reference proteome</keyword>
<dbReference type="EMBL" id="CTRP01000005">
    <property type="protein sequence ID" value="CQR71741.1"/>
    <property type="molecule type" value="Genomic_DNA"/>
</dbReference>
<proteinExistence type="predicted"/>
<organism evidence="1 2">
    <name type="scientific">Sporomusa ovata</name>
    <dbReference type="NCBI Taxonomy" id="2378"/>
    <lineage>
        <taxon>Bacteria</taxon>
        <taxon>Bacillati</taxon>
        <taxon>Bacillota</taxon>
        <taxon>Negativicutes</taxon>
        <taxon>Selenomonadales</taxon>
        <taxon>Sporomusaceae</taxon>
        <taxon>Sporomusa</taxon>
    </lineage>
</organism>
<reference evidence="2" key="1">
    <citation type="submission" date="2015-03" db="EMBL/GenBank/DDBJ databases">
        <authorList>
            <person name="Nijsse Bart"/>
        </authorList>
    </citation>
    <scope>NUCLEOTIDE SEQUENCE [LARGE SCALE GENOMIC DNA]</scope>
</reference>
<evidence type="ECO:0000313" key="2">
    <source>
        <dbReference type="Proteomes" id="UP000049855"/>
    </source>
</evidence>
<name>A0A0U1KWJ1_9FIRM</name>
<evidence type="ECO:0000313" key="1">
    <source>
        <dbReference type="EMBL" id="CQR71741.1"/>
    </source>
</evidence>